<protein>
    <recommendedName>
        <fullName evidence="7">Polyadenylate-binding protein</fullName>
        <shortName evidence="7">PABP</shortName>
    </recommendedName>
</protein>
<dbReference type="CDD" id="cd12379">
    <property type="entry name" value="RRM2_I_PABPs"/>
    <property type="match status" value="1"/>
</dbReference>
<comment type="subunit">
    <text evidence="5">Interacts with dazl in an RNA-independent manner. The C-terminus can self-associate and also interact with the C-terminus of pabpc1, independently of RNA. RRM 1 and RRM 2 interact with both eif4g1 and paip1, and the C-terminus also interacts with paip1. Prior to oocyte maturation, found in a complex with dazl and pum2 proteins and spdy1 mRNA; pum2 dissociates from the complex during maturation. Interacts with the translation termination factor sup35/erf3.</text>
</comment>
<dbReference type="Pfam" id="PF00076">
    <property type="entry name" value="RRM_1"/>
    <property type="match status" value="4"/>
</dbReference>
<organism evidence="11">
    <name type="scientific">Tabanus bromius</name>
    <name type="common">Band-eyed brown horse fly</name>
    <dbReference type="NCBI Taxonomy" id="304241"/>
    <lineage>
        <taxon>Eukaryota</taxon>
        <taxon>Metazoa</taxon>
        <taxon>Ecdysozoa</taxon>
        <taxon>Arthropoda</taxon>
        <taxon>Hexapoda</taxon>
        <taxon>Insecta</taxon>
        <taxon>Pterygota</taxon>
        <taxon>Neoptera</taxon>
        <taxon>Endopterygota</taxon>
        <taxon>Diptera</taxon>
        <taxon>Brachycera</taxon>
        <taxon>Tabanomorpha</taxon>
        <taxon>Tabanoidea</taxon>
        <taxon>Tabanidae</taxon>
        <taxon>Tabanus</taxon>
    </lineage>
</organism>
<dbReference type="GO" id="GO:0003723">
    <property type="term" value="F:RNA binding"/>
    <property type="evidence" value="ECO:0007669"/>
    <property type="project" value="UniProtKB-UniRule"/>
</dbReference>
<evidence type="ECO:0000256" key="8">
    <source>
        <dbReference type="SAM" id="MobiDB-lite"/>
    </source>
</evidence>
<dbReference type="SUPFAM" id="SSF63570">
    <property type="entry name" value="PABC (PABP) domain"/>
    <property type="match status" value="1"/>
</dbReference>
<evidence type="ECO:0000256" key="6">
    <source>
        <dbReference type="PROSITE-ProRule" id="PRU00176"/>
    </source>
</evidence>
<dbReference type="Gene3D" id="1.10.1900.10">
    <property type="entry name" value="c-terminal domain of poly(a) binding protein"/>
    <property type="match status" value="1"/>
</dbReference>
<reference evidence="11" key="1">
    <citation type="journal article" date="2015" name="Insect Biochem. Mol. Biol.">
        <title>An insight into the sialome of the horse fly, Tabanus bromius.</title>
        <authorList>
            <person name="Ribeiro J.M."/>
            <person name="Kazimirova M."/>
            <person name="Takac P."/>
            <person name="Andersen J.F."/>
            <person name="Francischetti I.M."/>
        </authorList>
    </citation>
    <scope>NUCLEOTIDE SEQUENCE</scope>
</reference>
<dbReference type="PANTHER" id="PTHR24012">
    <property type="entry name" value="RNA BINDING PROTEIN"/>
    <property type="match status" value="1"/>
</dbReference>
<feature type="domain" description="PABC" evidence="10">
    <location>
        <begin position="559"/>
        <end position="636"/>
    </location>
</feature>
<feature type="domain" description="RRM" evidence="9">
    <location>
        <begin position="11"/>
        <end position="89"/>
    </location>
</feature>
<evidence type="ECO:0000313" key="11">
    <source>
        <dbReference type="EMBL" id="JAI16223.1"/>
    </source>
</evidence>
<feature type="region of interest" description="Disordered" evidence="8">
    <location>
        <begin position="471"/>
        <end position="492"/>
    </location>
</feature>
<dbReference type="AlphaFoldDB" id="A0A0K8TQ12"/>
<feature type="domain" description="RRM" evidence="9">
    <location>
        <begin position="99"/>
        <end position="176"/>
    </location>
</feature>
<dbReference type="InterPro" id="IPR045305">
    <property type="entry name" value="RRM2_I_PABPs"/>
</dbReference>
<dbReference type="PROSITE" id="PS50102">
    <property type="entry name" value="RRM"/>
    <property type="match status" value="4"/>
</dbReference>
<dbReference type="PROSITE" id="PS51309">
    <property type="entry name" value="PABC"/>
    <property type="match status" value="1"/>
</dbReference>
<dbReference type="FunFam" id="1.10.1900.10:FF:000001">
    <property type="entry name" value="Polyadenylate-binding protein"/>
    <property type="match status" value="1"/>
</dbReference>
<evidence type="ECO:0000256" key="1">
    <source>
        <dbReference type="ARBA" id="ARBA00008557"/>
    </source>
</evidence>
<dbReference type="EMBL" id="GDAI01001380">
    <property type="protein sequence ID" value="JAI16223.1"/>
    <property type="molecule type" value="mRNA"/>
</dbReference>
<evidence type="ECO:0000256" key="2">
    <source>
        <dbReference type="ARBA" id="ARBA00022737"/>
    </source>
</evidence>
<dbReference type="GO" id="GO:0010628">
    <property type="term" value="P:positive regulation of gene expression"/>
    <property type="evidence" value="ECO:0007669"/>
    <property type="project" value="UniProtKB-ARBA"/>
</dbReference>
<dbReference type="InterPro" id="IPR002004">
    <property type="entry name" value="PABP_HYD_C"/>
</dbReference>
<keyword evidence="7" id="KW-0963">Cytoplasm</keyword>
<evidence type="ECO:0000256" key="5">
    <source>
        <dbReference type="ARBA" id="ARBA00066197"/>
    </source>
</evidence>
<feature type="domain" description="RRM" evidence="9">
    <location>
        <begin position="296"/>
        <end position="373"/>
    </location>
</feature>
<dbReference type="InterPro" id="IPR006515">
    <property type="entry name" value="PABP_1234"/>
</dbReference>
<dbReference type="CDD" id="cd12378">
    <property type="entry name" value="RRM1_I_PABPs"/>
    <property type="match status" value="1"/>
</dbReference>
<dbReference type="GO" id="GO:0005737">
    <property type="term" value="C:cytoplasm"/>
    <property type="evidence" value="ECO:0007669"/>
    <property type="project" value="UniProtKB-SubCell"/>
</dbReference>
<comment type="function">
    <text evidence="4">Binds and protects the poly(A) tail of mRNA with or without an AU-rich element (ARE) and prevents mRNA deadenylation. Stimulates the translation of mRNAs to which it is bound during early development.</text>
</comment>
<dbReference type="Gene3D" id="3.30.70.330">
    <property type="match status" value="4"/>
</dbReference>
<dbReference type="FunFam" id="3.30.70.330:FF:000021">
    <property type="entry name" value="Polyadenylate-binding protein"/>
    <property type="match status" value="1"/>
</dbReference>
<evidence type="ECO:0000259" key="9">
    <source>
        <dbReference type="PROSITE" id="PS50102"/>
    </source>
</evidence>
<dbReference type="InterPro" id="IPR012677">
    <property type="entry name" value="Nucleotide-bd_a/b_plait_sf"/>
</dbReference>
<comment type="similarity">
    <text evidence="1 7">Belongs to the polyadenylate-binding protein type-1 family.</text>
</comment>
<dbReference type="InterPro" id="IPR036053">
    <property type="entry name" value="PABP-dom"/>
</dbReference>
<dbReference type="FunFam" id="3.30.70.330:FF:000003">
    <property type="entry name" value="Polyadenylate-binding protein"/>
    <property type="match status" value="1"/>
</dbReference>
<sequence>MNPGGPNFQMASLYVGDLHQDITEASLFEKFSTAGPVLSIRVCRDMSTRRSLGYAYVNFHQPADAERALDTMNFDILKGRPIRIMWSQRDPSLRRSGVGNVFIKNLDKSIDNKAIYDTFSAFGNILSCKVAQDEKGVSKGYGFVHFETEESANQSIERVNGMLLNSKKVYVGRFIPRKEREKELGEKAKLFTNVYVKNFGEDYDDEKLKEMFEPFGKITSHKVMAKEDGKSLGFGFVAFETTDAAEAAVAALNGKELSDGKVLYVGRAQKKAERQQELKRKFEELKKKRQDTFYGINLYVKNLDDTIDDERLRKHFSQFGDITSAKVMTEEDGRSKGFGFVCFNSADEATRAVTEMNGRILGSKPLYVALAQRKDDRKAHLAAQYMRHVSGIRMQQIGQIFQPSGGAGGFFVPTMPQPQRFFGPQVTQIRSTPRWAPQAQVRPASAAQGASAAAAGFPNIAAAASTTQFRPGGAGAAVRGTPQAQQNAHTSAALRNPARAITGQQAGATNMQTRQMAVAVASAPQARATNYKYTAAMRNPPTQQVQAQPTMQGLHAKGQEPIIASLLANATPSDQKQILGERLFPLIESMHPTLAGKITGMLLEIENSELLHMLEDKASLKAKADEAVAVLEAHQAKQQSSVINKI</sequence>
<evidence type="ECO:0000259" key="10">
    <source>
        <dbReference type="PROSITE" id="PS51309"/>
    </source>
</evidence>
<dbReference type="SUPFAM" id="SSF54928">
    <property type="entry name" value="RNA-binding domain, RBD"/>
    <property type="match status" value="2"/>
</dbReference>
<dbReference type="SMART" id="SM00517">
    <property type="entry name" value="PolyA"/>
    <property type="match status" value="1"/>
</dbReference>
<accession>A0A0K8TQ12</accession>
<dbReference type="CDD" id="cd12380">
    <property type="entry name" value="RRM3_I_PABPs"/>
    <property type="match status" value="1"/>
</dbReference>
<dbReference type="FunFam" id="3.30.70.330:FF:001395">
    <property type="entry name" value="Polyadenylate-binding protein"/>
    <property type="match status" value="1"/>
</dbReference>
<dbReference type="NCBIfam" id="TIGR01628">
    <property type="entry name" value="PABP-1234"/>
    <property type="match status" value="1"/>
</dbReference>
<comment type="function">
    <text evidence="7">Binds the poly(A) tail of mRNA.</text>
</comment>
<dbReference type="Pfam" id="PF00658">
    <property type="entry name" value="MLLE"/>
    <property type="match status" value="1"/>
</dbReference>
<keyword evidence="2" id="KW-0677">Repeat</keyword>
<name>A0A0K8TQ12_TABBR</name>
<evidence type="ECO:0000256" key="3">
    <source>
        <dbReference type="ARBA" id="ARBA00022884"/>
    </source>
</evidence>
<dbReference type="SMART" id="SM00360">
    <property type="entry name" value="RRM"/>
    <property type="match status" value="4"/>
</dbReference>
<keyword evidence="3 6" id="KW-0694">RNA-binding</keyword>
<dbReference type="FunFam" id="3.30.70.330:FF:000049">
    <property type="entry name" value="Polyadenylate-binding protein"/>
    <property type="match status" value="1"/>
</dbReference>
<evidence type="ECO:0000256" key="7">
    <source>
        <dbReference type="RuleBase" id="RU362004"/>
    </source>
</evidence>
<evidence type="ECO:0000256" key="4">
    <source>
        <dbReference type="ARBA" id="ARBA00057784"/>
    </source>
</evidence>
<dbReference type="InterPro" id="IPR035979">
    <property type="entry name" value="RBD_domain_sf"/>
</dbReference>
<dbReference type="CDD" id="cd12381">
    <property type="entry name" value="RRM4_I_PABPs"/>
    <property type="match status" value="1"/>
</dbReference>
<comment type="subcellular location">
    <subcellularLocation>
        <location evidence="7">Cytoplasm</location>
    </subcellularLocation>
</comment>
<dbReference type="InterPro" id="IPR000504">
    <property type="entry name" value="RRM_dom"/>
</dbReference>
<dbReference type="InterPro" id="IPR034364">
    <property type="entry name" value="PABP_RRM1"/>
</dbReference>
<feature type="domain" description="RRM" evidence="9">
    <location>
        <begin position="192"/>
        <end position="270"/>
    </location>
</feature>
<proteinExistence type="evidence at transcript level"/>